<comment type="caution">
    <text evidence="1">The sequence shown here is derived from an EMBL/GenBank/DDBJ whole genome shotgun (WGS) entry which is preliminary data.</text>
</comment>
<accession>A0A1B6VVK8</accession>
<protein>
    <submittedName>
        <fullName evidence="1">Uncharacterized protein</fullName>
    </submittedName>
</protein>
<evidence type="ECO:0000313" key="2">
    <source>
        <dbReference type="Proteomes" id="UP000077726"/>
    </source>
</evidence>
<dbReference type="EMBL" id="LXSQ01000028">
    <property type="protein sequence ID" value="OAM37541.1"/>
    <property type="molecule type" value="Genomic_DNA"/>
</dbReference>
<evidence type="ECO:0000313" key="1">
    <source>
        <dbReference type="EMBL" id="OAM37541.1"/>
    </source>
</evidence>
<organism evidence="1 2">
    <name type="scientific">Eikenella halliae</name>
    <dbReference type="NCBI Taxonomy" id="1795832"/>
    <lineage>
        <taxon>Bacteria</taxon>
        <taxon>Pseudomonadati</taxon>
        <taxon>Pseudomonadota</taxon>
        <taxon>Betaproteobacteria</taxon>
        <taxon>Neisseriales</taxon>
        <taxon>Neisseriaceae</taxon>
        <taxon>Eikenella</taxon>
    </lineage>
</organism>
<name>A0A1B6VVK8_9NEIS</name>
<proteinExistence type="predicted"/>
<keyword evidence="2" id="KW-1185">Reference proteome</keyword>
<sequence>MAIRSNSKQSVKHGALMYLSQIQSIPEIKACYDSLFERYKYYQDHPEELKAIVEKTFTQVTSWKIAKNGTAAYPTPYIMELMGQGFKTPRLLKKPFISLAEEAKRGYDSYGFCGEKLLLDINPLQDDADEILSCYIYENEKITRFGIRYRHFELLQNNCLTFPYRNQFSRFEVLAVEDFFWLSDTVQVSVGINYHLGYYTSAFVYDANKQLKYVVQTVHYHDSVRKQNLGRERAEFVSVLHYDEKGKLSHITAVPNT</sequence>
<dbReference type="AlphaFoldDB" id="A0A1B6VVK8"/>
<dbReference type="Proteomes" id="UP000077726">
    <property type="component" value="Unassembled WGS sequence"/>
</dbReference>
<reference evidence="2" key="1">
    <citation type="submission" date="2016-05" db="EMBL/GenBank/DDBJ databases">
        <title>Draft genome of Corynebacterium afermentans subsp. afermentans LCDC 88199T.</title>
        <authorList>
            <person name="Bernier A.-M."/>
            <person name="Bernard K."/>
        </authorList>
    </citation>
    <scope>NUCLEOTIDE SEQUENCE [LARGE SCALE GENOMIC DNA]</scope>
    <source>
        <strain evidence="2">NML130454</strain>
    </source>
</reference>
<gene>
    <name evidence="1" type="ORF">A7Q00_11500</name>
</gene>